<reference evidence="1" key="1">
    <citation type="journal article" date="2019" name="bioRxiv">
        <title>The Genome of the Zebra Mussel, Dreissena polymorpha: A Resource for Invasive Species Research.</title>
        <authorList>
            <person name="McCartney M.A."/>
            <person name="Auch B."/>
            <person name="Kono T."/>
            <person name="Mallez S."/>
            <person name="Zhang Y."/>
            <person name="Obille A."/>
            <person name="Becker A."/>
            <person name="Abrahante J.E."/>
            <person name="Garbe J."/>
            <person name="Badalamenti J.P."/>
            <person name="Herman A."/>
            <person name="Mangelson H."/>
            <person name="Liachko I."/>
            <person name="Sullivan S."/>
            <person name="Sone E.D."/>
            <person name="Koren S."/>
            <person name="Silverstein K.A.T."/>
            <person name="Beckman K.B."/>
            <person name="Gohl D.M."/>
        </authorList>
    </citation>
    <scope>NUCLEOTIDE SEQUENCE</scope>
    <source>
        <strain evidence="1">Duluth1</strain>
        <tissue evidence="1">Whole animal</tissue>
    </source>
</reference>
<comment type="caution">
    <text evidence="1">The sequence shown here is derived from an EMBL/GenBank/DDBJ whole genome shotgun (WGS) entry which is preliminary data.</text>
</comment>
<accession>A0A9D3Z316</accession>
<dbReference type="Proteomes" id="UP000828390">
    <property type="component" value="Unassembled WGS sequence"/>
</dbReference>
<dbReference type="AlphaFoldDB" id="A0A9D3Z316"/>
<name>A0A9D3Z316_DREPO</name>
<evidence type="ECO:0000313" key="1">
    <source>
        <dbReference type="EMBL" id="KAH3709407.1"/>
    </source>
</evidence>
<gene>
    <name evidence="1" type="ORF">DPMN_068870</name>
</gene>
<protein>
    <submittedName>
        <fullName evidence="1">Uncharacterized protein</fullName>
    </submittedName>
</protein>
<keyword evidence="2" id="KW-1185">Reference proteome</keyword>
<evidence type="ECO:0000313" key="2">
    <source>
        <dbReference type="Proteomes" id="UP000828390"/>
    </source>
</evidence>
<reference evidence="1" key="2">
    <citation type="submission" date="2020-11" db="EMBL/GenBank/DDBJ databases">
        <authorList>
            <person name="McCartney M.A."/>
            <person name="Auch B."/>
            <person name="Kono T."/>
            <person name="Mallez S."/>
            <person name="Becker A."/>
            <person name="Gohl D.M."/>
            <person name="Silverstein K.A.T."/>
            <person name="Koren S."/>
            <person name="Bechman K.B."/>
            <person name="Herman A."/>
            <person name="Abrahante J.E."/>
            <person name="Garbe J."/>
        </authorList>
    </citation>
    <scope>NUCLEOTIDE SEQUENCE</scope>
    <source>
        <strain evidence="1">Duluth1</strain>
        <tissue evidence="1">Whole animal</tissue>
    </source>
</reference>
<dbReference type="EMBL" id="JAIWYP010000014">
    <property type="protein sequence ID" value="KAH3709407.1"/>
    <property type="molecule type" value="Genomic_DNA"/>
</dbReference>
<sequence>MAINPGALAATRLQPDVPEFVPGQLHADVPEFVPGKMYSFTGQSGETLLRKRSYKLF</sequence>
<organism evidence="1 2">
    <name type="scientific">Dreissena polymorpha</name>
    <name type="common">Zebra mussel</name>
    <name type="synonym">Mytilus polymorpha</name>
    <dbReference type="NCBI Taxonomy" id="45954"/>
    <lineage>
        <taxon>Eukaryota</taxon>
        <taxon>Metazoa</taxon>
        <taxon>Spiralia</taxon>
        <taxon>Lophotrochozoa</taxon>
        <taxon>Mollusca</taxon>
        <taxon>Bivalvia</taxon>
        <taxon>Autobranchia</taxon>
        <taxon>Heteroconchia</taxon>
        <taxon>Euheterodonta</taxon>
        <taxon>Imparidentia</taxon>
        <taxon>Neoheterodontei</taxon>
        <taxon>Myida</taxon>
        <taxon>Dreissenoidea</taxon>
        <taxon>Dreissenidae</taxon>
        <taxon>Dreissena</taxon>
    </lineage>
</organism>
<proteinExistence type="predicted"/>